<evidence type="ECO:0000313" key="4">
    <source>
        <dbReference type="Proteomes" id="UP001314170"/>
    </source>
</evidence>
<dbReference type="InterPro" id="IPR046958">
    <property type="entry name" value="RBK1/2/STUNTED"/>
</dbReference>
<evidence type="ECO:0000259" key="2">
    <source>
        <dbReference type="PROSITE" id="PS50011"/>
    </source>
</evidence>
<dbReference type="GO" id="GO:0004672">
    <property type="term" value="F:protein kinase activity"/>
    <property type="evidence" value="ECO:0007669"/>
    <property type="project" value="InterPro"/>
</dbReference>
<feature type="region of interest" description="Disordered" evidence="1">
    <location>
        <begin position="614"/>
        <end position="633"/>
    </location>
</feature>
<dbReference type="GO" id="GO:0005524">
    <property type="term" value="F:ATP binding"/>
    <property type="evidence" value="ECO:0007669"/>
    <property type="project" value="InterPro"/>
</dbReference>
<feature type="compositionally biased region" description="Basic and acidic residues" evidence="1">
    <location>
        <begin position="224"/>
        <end position="242"/>
    </location>
</feature>
<gene>
    <name evidence="3" type="ORF">DCAF_LOCUS18825</name>
</gene>
<evidence type="ECO:0000256" key="1">
    <source>
        <dbReference type="SAM" id="MobiDB-lite"/>
    </source>
</evidence>
<proteinExistence type="predicted"/>
<dbReference type="InterPro" id="IPR000719">
    <property type="entry name" value="Prot_kinase_dom"/>
</dbReference>
<comment type="caution">
    <text evidence="3">The sequence shown here is derived from an EMBL/GenBank/DDBJ whole genome shotgun (WGS) entry which is preliminary data.</text>
</comment>
<protein>
    <recommendedName>
        <fullName evidence="2">Protein kinase domain-containing protein</fullName>
    </recommendedName>
</protein>
<dbReference type="AlphaFoldDB" id="A0AAV1S5F2"/>
<dbReference type="Pfam" id="PF00069">
    <property type="entry name" value="Pkinase"/>
    <property type="match status" value="1"/>
</dbReference>
<evidence type="ECO:0000313" key="3">
    <source>
        <dbReference type="EMBL" id="CAK7346155.1"/>
    </source>
</evidence>
<dbReference type="Gene3D" id="3.30.200.20">
    <property type="entry name" value="Phosphorylase Kinase, domain 1"/>
    <property type="match status" value="1"/>
</dbReference>
<name>A0AAV1S5F2_9ROSI</name>
<dbReference type="PANTHER" id="PTHR47987">
    <property type="entry name" value="OS08G0249100 PROTEIN"/>
    <property type="match status" value="1"/>
</dbReference>
<accession>A0AAV1S5F2</accession>
<dbReference type="SUPFAM" id="SSF56112">
    <property type="entry name" value="Protein kinase-like (PK-like)"/>
    <property type="match status" value="1"/>
</dbReference>
<dbReference type="EMBL" id="CAWUPB010001173">
    <property type="protein sequence ID" value="CAK7346155.1"/>
    <property type="molecule type" value="Genomic_DNA"/>
</dbReference>
<feature type="region of interest" description="Disordered" evidence="1">
    <location>
        <begin position="221"/>
        <end position="242"/>
    </location>
</feature>
<keyword evidence="4" id="KW-1185">Reference proteome</keyword>
<feature type="domain" description="Protein kinase" evidence="2">
    <location>
        <begin position="277"/>
        <end position="573"/>
    </location>
</feature>
<reference evidence="3 4" key="1">
    <citation type="submission" date="2024-01" db="EMBL/GenBank/DDBJ databases">
        <authorList>
            <person name="Waweru B."/>
        </authorList>
    </citation>
    <scope>NUCLEOTIDE SEQUENCE [LARGE SCALE GENOMIC DNA]</scope>
</reference>
<feature type="compositionally biased region" description="Polar residues" evidence="1">
    <location>
        <begin position="614"/>
        <end position="632"/>
    </location>
</feature>
<dbReference type="Gene3D" id="1.10.510.10">
    <property type="entry name" value="Transferase(Phosphotransferase) domain 1"/>
    <property type="match status" value="1"/>
</dbReference>
<organism evidence="3 4">
    <name type="scientific">Dovyalis caffra</name>
    <dbReference type="NCBI Taxonomy" id="77055"/>
    <lineage>
        <taxon>Eukaryota</taxon>
        <taxon>Viridiplantae</taxon>
        <taxon>Streptophyta</taxon>
        <taxon>Embryophyta</taxon>
        <taxon>Tracheophyta</taxon>
        <taxon>Spermatophyta</taxon>
        <taxon>Magnoliopsida</taxon>
        <taxon>eudicotyledons</taxon>
        <taxon>Gunneridae</taxon>
        <taxon>Pentapetalae</taxon>
        <taxon>rosids</taxon>
        <taxon>fabids</taxon>
        <taxon>Malpighiales</taxon>
        <taxon>Salicaceae</taxon>
        <taxon>Flacourtieae</taxon>
        <taxon>Dovyalis</taxon>
    </lineage>
</organism>
<dbReference type="Proteomes" id="UP001314170">
    <property type="component" value="Unassembled WGS sequence"/>
</dbReference>
<dbReference type="InterPro" id="IPR011009">
    <property type="entry name" value="Kinase-like_dom_sf"/>
</dbReference>
<dbReference type="PROSITE" id="PS50011">
    <property type="entry name" value="PROTEIN_KINASE_DOM"/>
    <property type="match status" value="1"/>
</dbReference>
<dbReference type="PANTHER" id="PTHR47987:SF11">
    <property type="entry name" value="RECEPTOR-LIKE CYTOSOLIC SERINE_THREONINE-PROTEIN KINASE RBK1 ISOFORM X1"/>
    <property type="match status" value="1"/>
</dbReference>
<sequence>MKGELSIDEGISAKRLNKKKQVFHGDLIGSCYAEGLDCDLSEVAKLVHHVLTSSDNAFQDSLATKDCSQGYKCLAEKVDPISSSSSIQKVLKKVSYFAGFKLNPRPWFAINHAGLRGEKSPDVNEIKSCTIKKFEEVSRDDSTHLKDSTGYKVRVTSRSISVIRRELPESALGWPLLRRTTRLAQENSEVRNSNEKKISSDLKADDSLVKKCKIEGTVVQLSHTTEDKPRDGSSNREDEKFGLRQEVSSNSGSVLTKESTRSVPGWPFLRIKTSASLEFLQESQAEEFSVVRWALNLPNRSKETTTKFQIDFVSQEVESYVENKIFGYDDKHNDACLAAPTKLPKKVDCYGCKQFSYKELKKATCHFSSENFVGEGGCSNVYKGYLPGGKQVAVKILKQYKEAWNDFSLEVDIINDARISVVIQVSMIMQPQLSDFGLAIWGPVDLAYATHSDVVGTFGYIAPEYFMNGMVSDKIDVYSFGIVLLELLTGKKPIISKGLKGQESLVKWATPLLESRNLKALLDPKMDRDFDIVQIQRMVLAATLCVRQTARLRPQVSQILELLRGEKGEREWVNGYANDLKKSSNEEFDDLFLEFGCKPCMEASFLELDYDDASPSSVDTASLSSVDVTSPSRAGRKSRFMLGDYLKEEQD</sequence>